<evidence type="ECO:0000256" key="1">
    <source>
        <dbReference type="ARBA" id="ARBA00001946"/>
    </source>
</evidence>
<keyword evidence="7" id="KW-0067">ATP-binding</keyword>
<evidence type="ECO:0000259" key="12">
    <source>
        <dbReference type="PROSITE" id="PS50146"/>
    </source>
</evidence>
<comment type="caution">
    <text evidence="13">The sequence shown here is derived from an EMBL/GenBank/DDBJ whole genome shotgun (WGS) entry which is preliminary data.</text>
</comment>
<dbReference type="GO" id="GO:0016301">
    <property type="term" value="F:kinase activity"/>
    <property type="evidence" value="ECO:0007669"/>
    <property type="project" value="UniProtKB-KW"/>
</dbReference>
<dbReference type="Proteomes" id="UP000192277">
    <property type="component" value="Unassembled WGS sequence"/>
</dbReference>
<evidence type="ECO:0000256" key="6">
    <source>
        <dbReference type="ARBA" id="ARBA00022777"/>
    </source>
</evidence>
<gene>
    <name evidence="13" type="ORF">A4D02_01895</name>
</gene>
<evidence type="ECO:0000313" key="13">
    <source>
        <dbReference type="EMBL" id="OQP55094.1"/>
    </source>
</evidence>
<keyword evidence="11" id="KW-1208">Phospholipid metabolism</keyword>
<keyword evidence="4" id="KW-0479">Metal-binding</keyword>
<dbReference type="PROSITE" id="PS50146">
    <property type="entry name" value="DAGK"/>
    <property type="match status" value="1"/>
</dbReference>
<name>A0ABX3P4J0_9BACT</name>
<dbReference type="InterPro" id="IPR045540">
    <property type="entry name" value="YegS/DAGK_C"/>
</dbReference>
<proteinExistence type="predicted"/>
<evidence type="ECO:0000256" key="9">
    <source>
        <dbReference type="ARBA" id="ARBA00023098"/>
    </source>
</evidence>
<protein>
    <submittedName>
        <fullName evidence="13">Diacylglycerol kinase</fullName>
    </submittedName>
</protein>
<evidence type="ECO:0000256" key="3">
    <source>
        <dbReference type="ARBA" id="ARBA00022679"/>
    </source>
</evidence>
<dbReference type="InterPro" id="IPR001206">
    <property type="entry name" value="Diacylglycerol_kinase_cat_dom"/>
</dbReference>
<dbReference type="SMART" id="SM00046">
    <property type="entry name" value="DAGKc"/>
    <property type="match status" value="1"/>
</dbReference>
<reference evidence="13 14" key="1">
    <citation type="submission" date="2016-04" db="EMBL/GenBank/DDBJ databases">
        <authorList>
            <person name="Chen L."/>
            <person name="Zhuang W."/>
            <person name="Wang G."/>
        </authorList>
    </citation>
    <scope>NUCLEOTIDE SEQUENCE [LARGE SCALE GENOMIC DNA]</scope>
    <source>
        <strain evidence="14">GR20</strain>
    </source>
</reference>
<dbReference type="RefSeq" id="WP_014222663.1">
    <property type="nucleotide sequence ID" value="NZ_LWBO01000001.1"/>
</dbReference>
<keyword evidence="10" id="KW-0594">Phospholipid biosynthesis</keyword>
<keyword evidence="9" id="KW-0443">Lipid metabolism</keyword>
<dbReference type="Gene3D" id="3.40.50.10330">
    <property type="entry name" value="Probable inorganic polyphosphate/atp-NAD kinase, domain 1"/>
    <property type="match status" value="1"/>
</dbReference>
<accession>A0ABX3P4J0</accession>
<keyword evidence="14" id="KW-1185">Reference proteome</keyword>
<sequence length="301" mass="33150">MQRKIIYLINPISGTKGKSSLKELIARETQKRQIPFEILPTTADANYDFVQQKIEKEQVTDVVICGGDGTVNQVVKALAHTGVQFGIIPMGSGNGLALAAGIPKASAKALEIVFTGKAILTDGFMVNEHFACMLCGLGFDAHVAHEFADQPKRGLGTYVALTSRHFLRAKPFPFRINANKLEFSTEAYFLSIANSNQFGNNFTIAPQAVLSDGLLDVVIVKKIAKPLLLLTVMRQVLTGRIRRIENSMNSPVIYFQTDELTISNPAEAPIHIDGEPWECQRHLHIKVLPHYFKLIHAATVS</sequence>
<dbReference type="NCBIfam" id="TIGR00147">
    <property type="entry name" value="YegS/Rv2252/BmrU family lipid kinase"/>
    <property type="match status" value="1"/>
</dbReference>
<dbReference type="InterPro" id="IPR050187">
    <property type="entry name" value="Lipid_Phosphate_FormReg"/>
</dbReference>
<dbReference type="Gene3D" id="2.60.200.40">
    <property type="match status" value="1"/>
</dbReference>
<dbReference type="PANTHER" id="PTHR12358">
    <property type="entry name" value="SPHINGOSINE KINASE"/>
    <property type="match status" value="1"/>
</dbReference>
<keyword evidence="5" id="KW-0547">Nucleotide-binding</keyword>
<keyword evidence="6 13" id="KW-0418">Kinase</keyword>
<dbReference type="EMBL" id="LWBO01000001">
    <property type="protein sequence ID" value="OQP55094.1"/>
    <property type="molecule type" value="Genomic_DNA"/>
</dbReference>
<dbReference type="SUPFAM" id="SSF111331">
    <property type="entry name" value="NAD kinase/diacylglycerol kinase-like"/>
    <property type="match status" value="1"/>
</dbReference>
<keyword evidence="3" id="KW-0808">Transferase</keyword>
<dbReference type="InterPro" id="IPR005218">
    <property type="entry name" value="Diacylglycerol/lipid_kinase"/>
</dbReference>
<feature type="domain" description="DAGKc" evidence="12">
    <location>
        <begin position="1"/>
        <end position="129"/>
    </location>
</feature>
<evidence type="ECO:0000256" key="11">
    <source>
        <dbReference type="ARBA" id="ARBA00023264"/>
    </source>
</evidence>
<evidence type="ECO:0000256" key="2">
    <source>
        <dbReference type="ARBA" id="ARBA00022516"/>
    </source>
</evidence>
<keyword evidence="2" id="KW-0444">Lipid biosynthesis</keyword>
<dbReference type="PANTHER" id="PTHR12358:SF106">
    <property type="entry name" value="LIPID KINASE YEGS"/>
    <property type="match status" value="1"/>
</dbReference>
<dbReference type="InterPro" id="IPR016064">
    <property type="entry name" value="NAD/diacylglycerol_kinase_sf"/>
</dbReference>
<dbReference type="Pfam" id="PF00781">
    <property type="entry name" value="DAGK_cat"/>
    <property type="match status" value="1"/>
</dbReference>
<evidence type="ECO:0000256" key="7">
    <source>
        <dbReference type="ARBA" id="ARBA00022840"/>
    </source>
</evidence>
<dbReference type="Pfam" id="PF19279">
    <property type="entry name" value="YegS_C"/>
    <property type="match status" value="1"/>
</dbReference>
<evidence type="ECO:0000313" key="14">
    <source>
        <dbReference type="Proteomes" id="UP000192277"/>
    </source>
</evidence>
<evidence type="ECO:0000256" key="5">
    <source>
        <dbReference type="ARBA" id="ARBA00022741"/>
    </source>
</evidence>
<evidence type="ECO:0000256" key="8">
    <source>
        <dbReference type="ARBA" id="ARBA00022842"/>
    </source>
</evidence>
<evidence type="ECO:0000256" key="4">
    <source>
        <dbReference type="ARBA" id="ARBA00022723"/>
    </source>
</evidence>
<organism evidence="13 14">
    <name type="scientific">Niastella koreensis</name>
    <dbReference type="NCBI Taxonomy" id="354356"/>
    <lineage>
        <taxon>Bacteria</taxon>
        <taxon>Pseudomonadati</taxon>
        <taxon>Bacteroidota</taxon>
        <taxon>Chitinophagia</taxon>
        <taxon>Chitinophagales</taxon>
        <taxon>Chitinophagaceae</taxon>
        <taxon>Niastella</taxon>
    </lineage>
</organism>
<evidence type="ECO:0000256" key="10">
    <source>
        <dbReference type="ARBA" id="ARBA00023209"/>
    </source>
</evidence>
<keyword evidence="8" id="KW-0460">Magnesium</keyword>
<dbReference type="InterPro" id="IPR017438">
    <property type="entry name" value="ATP-NAD_kinase_N"/>
</dbReference>
<comment type="cofactor">
    <cofactor evidence="1">
        <name>Mg(2+)</name>
        <dbReference type="ChEBI" id="CHEBI:18420"/>
    </cofactor>
</comment>